<dbReference type="RefSeq" id="WP_222507866.1">
    <property type="nucleotide sequence ID" value="NZ_JAHVJA010000002.1"/>
</dbReference>
<dbReference type="EMBL" id="JAHVJA010000002">
    <property type="protein sequence ID" value="MBY6139256.1"/>
    <property type="molecule type" value="Genomic_DNA"/>
</dbReference>
<dbReference type="Proteomes" id="UP000766629">
    <property type="component" value="Unassembled WGS sequence"/>
</dbReference>
<dbReference type="InterPro" id="IPR029016">
    <property type="entry name" value="GAF-like_dom_sf"/>
</dbReference>
<comment type="caution">
    <text evidence="2">The sequence shown here is derived from an EMBL/GenBank/DDBJ whole genome shotgun (WGS) entry which is preliminary data.</text>
</comment>
<organism evidence="2 3">
    <name type="scientific">Leisingera daeponensis</name>
    <dbReference type="NCBI Taxonomy" id="405746"/>
    <lineage>
        <taxon>Bacteria</taxon>
        <taxon>Pseudomonadati</taxon>
        <taxon>Pseudomonadota</taxon>
        <taxon>Alphaproteobacteria</taxon>
        <taxon>Rhodobacterales</taxon>
        <taxon>Roseobacteraceae</taxon>
        <taxon>Leisingera</taxon>
    </lineage>
</organism>
<accession>A0ABS7NEG5</accession>
<dbReference type="InterPro" id="IPR003018">
    <property type="entry name" value="GAF"/>
</dbReference>
<feature type="domain" description="GAF" evidence="1">
    <location>
        <begin position="108"/>
        <end position="228"/>
    </location>
</feature>
<evidence type="ECO:0000259" key="1">
    <source>
        <dbReference type="Pfam" id="PF01590"/>
    </source>
</evidence>
<evidence type="ECO:0000313" key="2">
    <source>
        <dbReference type="EMBL" id="MBY6139256.1"/>
    </source>
</evidence>
<keyword evidence="3" id="KW-1185">Reference proteome</keyword>
<gene>
    <name evidence="2" type="ORF">KUV26_07375</name>
</gene>
<proteinExistence type="predicted"/>
<dbReference type="SUPFAM" id="SSF55781">
    <property type="entry name" value="GAF domain-like"/>
    <property type="match status" value="1"/>
</dbReference>
<dbReference type="Pfam" id="PF01590">
    <property type="entry name" value="GAF"/>
    <property type="match status" value="1"/>
</dbReference>
<reference evidence="2 3" key="1">
    <citation type="submission" date="2021-06" db="EMBL/GenBank/DDBJ databases">
        <title>50 bacteria genomes isolated from Dapeng, Shenzhen, China.</title>
        <authorList>
            <person name="Zheng W."/>
            <person name="Yu S."/>
            <person name="Huang Y."/>
        </authorList>
    </citation>
    <scope>NUCLEOTIDE SEQUENCE [LARGE SCALE GENOMIC DNA]</scope>
    <source>
        <strain evidence="2 3">DP1N14-2</strain>
    </source>
</reference>
<protein>
    <submittedName>
        <fullName evidence="2">GAF domain-containing protein</fullName>
    </submittedName>
</protein>
<sequence length="235" mass="25225">MRLEVDLGCALGLQIADMGAEAVIPGCLGGIPAEGSAWRRRGHVHFRRWRTGTHRFCQTKCQAIRKKGKRSGMEGSAKAAAGVQAISERLDLEPQEKIKRLLACGNDLFKTASALVSNVRGSRYVVMYCVSDEVEVDPGTEFGLGDTYCVHTLNAKAPLAFHKASSSEIAGHPCYEMFRLETYIGAPIKIGGTAWGTVNFSAIEAREPFAPQDLQAMAALSEAVGRELVAAGQAA</sequence>
<name>A0ABS7NEG5_9RHOB</name>
<evidence type="ECO:0000313" key="3">
    <source>
        <dbReference type="Proteomes" id="UP000766629"/>
    </source>
</evidence>
<dbReference type="Gene3D" id="3.30.450.40">
    <property type="match status" value="1"/>
</dbReference>